<dbReference type="PROSITE" id="PS50109">
    <property type="entry name" value="HIS_KIN"/>
    <property type="match status" value="1"/>
</dbReference>
<dbReference type="CDD" id="cd00082">
    <property type="entry name" value="HisKA"/>
    <property type="match status" value="1"/>
</dbReference>
<sequence>MSQVPQKPAVQKTSGTMLLSRITPLVRDFVRDLRNARSPQQALEAIHTLLEVLQGPCWSVLTVQEFQTEKVVAQVGDPPEGWASAGFSAACSEIAATTGVRQMELGRNASTLRACIYVQCERQDLWEGIAPLLELASGEVLDLLEQEQQSALQQAHEATLAQLKSIMDNAPIGLALMDHQLRFLLINQKLADYNNKTVQEHLGRTMNEVYPGNEGLADQYFRQVLTSGQPVLDVELESRRYPGRYWLAHYFPVRTPQGTLLGVGCTVQDITDRKNIEHVLQESEQRFRQMADTAPVMVWMSSLDGDTAFYNKHWLEFRGRSSEQELGTGWMEGIHPEDLHGCLEIFAHNAEQQTAFEMEFRLLRHDGQYRWIVDRGVPRFTEAGVFLGFIGACIDIHDRKLAQESLEELMGVQKRFVADAAHELRTPLTSIQGNLDILFRYDRIPKQEQQEILRDVQREATRLGRLVHDMLQLARGDAGAALREEEIDLKRVVLNAWREIERISNQHEFVLGPLDPVTTIGDADRLMQLTLILLENAVKYSPDGGRISLSLTATEDQVHLLVQDTGQGIGAQDLPRVFERFYRADQSRHRSEDPGGTGLGLPIAKWIVEGHGGRIWIESEPGKGTTVHTVLPLQE</sequence>
<accession>A0ABQ2CZ96</accession>
<dbReference type="InterPro" id="IPR013656">
    <property type="entry name" value="PAS_4"/>
</dbReference>
<keyword evidence="5" id="KW-0418">Kinase</keyword>
<reference evidence="10" key="1">
    <citation type="journal article" date="2019" name="Int. J. Syst. Evol. Microbiol.">
        <title>The Global Catalogue of Microorganisms (GCM) 10K type strain sequencing project: providing services to taxonomists for standard genome sequencing and annotation.</title>
        <authorList>
            <consortium name="The Broad Institute Genomics Platform"/>
            <consortium name="The Broad Institute Genome Sequencing Center for Infectious Disease"/>
            <person name="Wu L."/>
            <person name="Ma J."/>
        </authorList>
    </citation>
    <scope>NUCLEOTIDE SEQUENCE [LARGE SCALE GENOMIC DNA]</scope>
    <source>
        <strain evidence="10">JCM 14370</strain>
    </source>
</reference>
<dbReference type="InterPro" id="IPR000700">
    <property type="entry name" value="PAS-assoc_C"/>
</dbReference>
<proteinExistence type="predicted"/>
<dbReference type="EMBL" id="BMOD01000003">
    <property type="protein sequence ID" value="GGJ29067.1"/>
    <property type="molecule type" value="Genomic_DNA"/>
</dbReference>
<dbReference type="PANTHER" id="PTHR43304:SF1">
    <property type="entry name" value="PAC DOMAIN-CONTAINING PROTEIN"/>
    <property type="match status" value="1"/>
</dbReference>
<dbReference type="Pfam" id="PF08447">
    <property type="entry name" value="PAS_3"/>
    <property type="match status" value="1"/>
</dbReference>
<evidence type="ECO:0000256" key="3">
    <source>
        <dbReference type="ARBA" id="ARBA00022553"/>
    </source>
</evidence>
<keyword evidence="3" id="KW-0597">Phosphoprotein</keyword>
<dbReference type="InterPro" id="IPR013655">
    <property type="entry name" value="PAS_fold_3"/>
</dbReference>
<evidence type="ECO:0000313" key="9">
    <source>
        <dbReference type="EMBL" id="GGJ29067.1"/>
    </source>
</evidence>
<dbReference type="InterPro" id="IPR036890">
    <property type="entry name" value="HATPase_C_sf"/>
</dbReference>
<dbReference type="PANTHER" id="PTHR43304">
    <property type="entry name" value="PHYTOCHROME-LIKE PROTEIN CPH1"/>
    <property type="match status" value="1"/>
</dbReference>
<dbReference type="InterPro" id="IPR035965">
    <property type="entry name" value="PAS-like_dom_sf"/>
</dbReference>
<dbReference type="CDD" id="cd00130">
    <property type="entry name" value="PAS"/>
    <property type="match status" value="1"/>
</dbReference>
<dbReference type="InterPro" id="IPR052162">
    <property type="entry name" value="Sensor_kinase/Photoreceptor"/>
</dbReference>
<evidence type="ECO:0000256" key="2">
    <source>
        <dbReference type="ARBA" id="ARBA00012438"/>
    </source>
</evidence>
<dbReference type="RefSeq" id="WP_189001749.1">
    <property type="nucleotide sequence ID" value="NZ_BMOD01000003.1"/>
</dbReference>
<keyword evidence="4" id="KW-0808">Transferase</keyword>
<dbReference type="Pfam" id="PF00512">
    <property type="entry name" value="HisKA"/>
    <property type="match status" value="1"/>
</dbReference>
<comment type="caution">
    <text evidence="9">The sequence shown here is derived from an EMBL/GenBank/DDBJ whole genome shotgun (WGS) entry which is preliminary data.</text>
</comment>
<dbReference type="InterPro" id="IPR003661">
    <property type="entry name" value="HisK_dim/P_dom"/>
</dbReference>
<dbReference type="PRINTS" id="PR00344">
    <property type="entry name" value="BCTRLSENSOR"/>
</dbReference>
<dbReference type="Proteomes" id="UP000632222">
    <property type="component" value="Unassembled WGS sequence"/>
</dbReference>
<feature type="domain" description="PAC" evidence="8">
    <location>
        <begin position="356"/>
        <end position="408"/>
    </location>
</feature>
<dbReference type="SMART" id="SM00091">
    <property type="entry name" value="PAS"/>
    <property type="match status" value="2"/>
</dbReference>
<dbReference type="InterPro" id="IPR004358">
    <property type="entry name" value="Sig_transdc_His_kin-like_C"/>
</dbReference>
<dbReference type="SMART" id="SM00387">
    <property type="entry name" value="HATPase_c"/>
    <property type="match status" value="1"/>
</dbReference>
<name>A0ABQ2CZ96_9DEIO</name>
<dbReference type="InterPro" id="IPR036097">
    <property type="entry name" value="HisK_dim/P_sf"/>
</dbReference>
<evidence type="ECO:0000256" key="5">
    <source>
        <dbReference type="ARBA" id="ARBA00022777"/>
    </source>
</evidence>
<dbReference type="InterPro" id="IPR000014">
    <property type="entry name" value="PAS"/>
</dbReference>
<dbReference type="CDD" id="cd00075">
    <property type="entry name" value="HATPase"/>
    <property type="match status" value="1"/>
</dbReference>
<dbReference type="InterPro" id="IPR001610">
    <property type="entry name" value="PAC"/>
</dbReference>
<protein>
    <recommendedName>
        <fullName evidence="2">histidine kinase</fullName>
        <ecNumber evidence="2">2.7.13.3</ecNumber>
    </recommendedName>
</protein>
<evidence type="ECO:0000256" key="4">
    <source>
        <dbReference type="ARBA" id="ARBA00022679"/>
    </source>
</evidence>
<dbReference type="Pfam" id="PF08448">
    <property type="entry name" value="PAS_4"/>
    <property type="match status" value="1"/>
</dbReference>
<evidence type="ECO:0000313" key="10">
    <source>
        <dbReference type="Proteomes" id="UP000632222"/>
    </source>
</evidence>
<feature type="domain" description="PAS" evidence="7">
    <location>
        <begin position="159"/>
        <end position="228"/>
    </location>
</feature>
<evidence type="ECO:0000259" key="8">
    <source>
        <dbReference type="PROSITE" id="PS50113"/>
    </source>
</evidence>
<dbReference type="Gene3D" id="1.10.287.130">
    <property type="match status" value="1"/>
</dbReference>
<dbReference type="Gene3D" id="3.30.450.20">
    <property type="entry name" value="PAS domain"/>
    <property type="match status" value="2"/>
</dbReference>
<dbReference type="InterPro" id="IPR005467">
    <property type="entry name" value="His_kinase_dom"/>
</dbReference>
<feature type="domain" description="PAS" evidence="7">
    <location>
        <begin position="283"/>
        <end position="338"/>
    </location>
</feature>
<dbReference type="NCBIfam" id="TIGR00229">
    <property type="entry name" value="sensory_box"/>
    <property type="match status" value="2"/>
</dbReference>
<dbReference type="SUPFAM" id="SSF47384">
    <property type="entry name" value="Homodimeric domain of signal transducing histidine kinase"/>
    <property type="match status" value="1"/>
</dbReference>
<evidence type="ECO:0000256" key="1">
    <source>
        <dbReference type="ARBA" id="ARBA00000085"/>
    </source>
</evidence>
<dbReference type="Pfam" id="PF02518">
    <property type="entry name" value="HATPase_c"/>
    <property type="match status" value="1"/>
</dbReference>
<dbReference type="PROSITE" id="PS50112">
    <property type="entry name" value="PAS"/>
    <property type="match status" value="2"/>
</dbReference>
<feature type="domain" description="PAC" evidence="8">
    <location>
        <begin position="232"/>
        <end position="282"/>
    </location>
</feature>
<dbReference type="SUPFAM" id="SSF55785">
    <property type="entry name" value="PYP-like sensor domain (PAS domain)"/>
    <property type="match status" value="2"/>
</dbReference>
<dbReference type="InterPro" id="IPR003594">
    <property type="entry name" value="HATPase_dom"/>
</dbReference>
<dbReference type="SMART" id="SM00388">
    <property type="entry name" value="HisKA"/>
    <property type="match status" value="1"/>
</dbReference>
<dbReference type="PROSITE" id="PS50113">
    <property type="entry name" value="PAC"/>
    <property type="match status" value="2"/>
</dbReference>
<organism evidence="9 10">
    <name type="scientific">Deinococcus roseus</name>
    <dbReference type="NCBI Taxonomy" id="392414"/>
    <lineage>
        <taxon>Bacteria</taxon>
        <taxon>Thermotogati</taxon>
        <taxon>Deinococcota</taxon>
        <taxon>Deinococci</taxon>
        <taxon>Deinococcales</taxon>
        <taxon>Deinococcaceae</taxon>
        <taxon>Deinococcus</taxon>
    </lineage>
</organism>
<evidence type="ECO:0000259" key="6">
    <source>
        <dbReference type="PROSITE" id="PS50109"/>
    </source>
</evidence>
<comment type="catalytic activity">
    <reaction evidence="1">
        <text>ATP + protein L-histidine = ADP + protein N-phospho-L-histidine.</text>
        <dbReference type="EC" id="2.7.13.3"/>
    </reaction>
</comment>
<keyword evidence="10" id="KW-1185">Reference proteome</keyword>
<evidence type="ECO:0000259" key="7">
    <source>
        <dbReference type="PROSITE" id="PS50112"/>
    </source>
</evidence>
<dbReference type="SUPFAM" id="SSF55874">
    <property type="entry name" value="ATPase domain of HSP90 chaperone/DNA topoisomerase II/histidine kinase"/>
    <property type="match status" value="1"/>
</dbReference>
<dbReference type="EC" id="2.7.13.3" evidence="2"/>
<feature type="domain" description="Histidine kinase" evidence="6">
    <location>
        <begin position="419"/>
        <end position="635"/>
    </location>
</feature>
<gene>
    <name evidence="9" type="ORF">GCM10008938_13960</name>
</gene>
<dbReference type="Gene3D" id="3.30.565.10">
    <property type="entry name" value="Histidine kinase-like ATPase, C-terminal domain"/>
    <property type="match status" value="1"/>
</dbReference>
<dbReference type="SMART" id="SM00086">
    <property type="entry name" value="PAC"/>
    <property type="match status" value="2"/>
</dbReference>